<reference evidence="15" key="1">
    <citation type="submission" date="2018-10" db="EMBL/GenBank/DDBJ databases">
        <title>Acidithiobacillus sulfuriphilus sp. nov.: an extremely acidophilic sulfur-oxidizing chemolithotroph isolated from a neutral pH environment.</title>
        <authorList>
            <person name="Falagan C."/>
            <person name="Moya-Beltran A."/>
            <person name="Quatrini R."/>
            <person name="Johnson D.B."/>
        </authorList>
    </citation>
    <scope>NUCLEOTIDE SEQUENCE [LARGE SCALE GENOMIC DNA]</scope>
    <source>
        <strain evidence="15">CJ-2</strain>
    </source>
</reference>
<dbReference type="CDD" id="cd06503">
    <property type="entry name" value="ATP-synt_Fo_b"/>
    <property type="match status" value="1"/>
</dbReference>
<dbReference type="RefSeq" id="WP_123105858.1">
    <property type="nucleotide sequence ID" value="NZ_CP127527.1"/>
</dbReference>
<evidence type="ECO:0000256" key="11">
    <source>
        <dbReference type="ARBA" id="ARBA00025614"/>
    </source>
</evidence>
<evidence type="ECO:0000256" key="3">
    <source>
        <dbReference type="ARBA" id="ARBA00022547"/>
    </source>
</evidence>
<comment type="function">
    <text evidence="11">Component of the F(0) channel, it forms part of the peripheral stalk, linking F(1) to F(0). The b'-subunit is a diverged and duplicated form of b found in plants and photosynthetic bacteria.</text>
</comment>
<protein>
    <recommendedName>
        <fullName evidence="13">ATP synthase subunit b</fullName>
    </recommendedName>
    <alternativeName>
        <fullName evidence="13">ATP synthase F(0) sector subunit b</fullName>
    </alternativeName>
    <alternativeName>
        <fullName evidence="13">ATPase subunit I</fullName>
    </alternativeName>
    <alternativeName>
        <fullName evidence="13">F-type ATPase subunit b</fullName>
        <shortName evidence="13">F-ATPase subunit b</shortName>
    </alternativeName>
</protein>
<evidence type="ECO:0000256" key="8">
    <source>
        <dbReference type="ARBA" id="ARBA00023136"/>
    </source>
</evidence>
<keyword evidence="5 13" id="KW-0375">Hydrogen ion transport</keyword>
<dbReference type="InterPro" id="IPR050059">
    <property type="entry name" value="ATP_synthase_B_chain"/>
</dbReference>
<feature type="transmembrane region" description="Helical" evidence="13">
    <location>
        <begin position="6"/>
        <end position="27"/>
    </location>
</feature>
<dbReference type="EMBL" id="RIZI01000192">
    <property type="protein sequence ID" value="RNF58129.1"/>
    <property type="molecule type" value="Genomic_DNA"/>
</dbReference>
<dbReference type="PANTHER" id="PTHR33445">
    <property type="entry name" value="ATP SYNTHASE SUBUNIT B', CHLOROPLASTIC"/>
    <property type="match status" value="1"/>
</dbReference>
<dbReference type="InterPro" id="IPR002146">
    <property type="entry name" value="ATP_synth_b/b'su_bac/chlpt"/>
</dbReference>
<keyword evidence="2 13" id="KW-0813">Transport</keyword>
<dbReference type="Pfam" id="PF00430">
    <property type="entry name" value="ATP-synt_B"/>
    <property type="match status" value="1"/>
</dbReference>
<evidence type="ECO:0000256" key="1">
    <source>
        <dbReference type="ARBA" id="ARBA00005513"/>
    </source>
</evidence>
<evidence type="ECO:0000256" key="13">
    <source>
        <dbReference type="HAMAP-Rule" id="MF_01398"/>
    </source>
</evidence>
<dbReference type="InterPro" id="IPR000711">
    <property type="entry name" value="ATPase_OSCP/dsu"/>
</dbReference>
<comment type="function">
    <text evidence="10 13">F(1)F(0) ATP synthase produces ATP from ADP in the presence of a proton or sodium gradient. F-type ATPases consist of two structural domains, F(1) containing the extramembraneous catalytic core and F(0) containing the membrane proton channel, linked together by a central stalk and a peripheral stalk. During catalysis, ATP synthesis in the catalytic domain of F(1) is coupled via a rotary mechanism of the central stalk subunits to proton translocation.</text>
</comment>
<keyword evidence="3 13" id="KW-0138">CF(0)</keyword>
<evidence type="ECO:0000256" key="10">
    <source>
        <dbReference type="ARBA" id="ARBA00025198"/>
    </source>
</evidence>
<name>A0A3M8QPD5_9PROT</name>
<accession>A0A3M8QPD5</accession>
<proteinExistence type="inferred from homology"/>
<keyword evidence="4 13" id="KW-0812">Transmembrane</keyword>
<keyword evidence="13" id="KW-1003">Cell membrane</keyword>
<dbReference type="GO" id="GO:0046961">
    <property type="term" value="F:proton-transporting ATPase activity, rotational mechanism"/>
    <property type="evidence" value="ECO:0007669"/>
    <property type="project" value="TreeGrafter"/>
</dbReference>
<comment type="caution">
    <text evidence="15">The sequence shown here is derived from an EMBL/GenBank/DDBJ whole genome shotgun (WGS) entry which is preliminary data.</text>
</comment>
<comment type="similarity">
    <text evidence="1 13">Belongs to the ATPase B chain family.</text>
</comment>
<dbReference type="AlphaFoldDB" id="A0A3M8QPD5"/>
<evidence type="ECO:0000256" key="2">
    <source>
        <dbReference type="ARBA" id="ARBA00022448"/>
    </source>
</evidence>
<keyword evidence="7 13" id="KW-0406">Ion transport</keyword>
<dbReference type="HAMAP" id="MF_01398">
    <property type="entry name" value="ATP_synth_b_bprime"/>
    <property type="match status" value="1"/>
</dbReference>
<comment type="subcellular location">
    <subcellularLocation>
        <location evidence="13">Cell membrane</location>
        <topology evidence="13">Single-pass membrane protein</topology>
    </subcellularLocation>
    <subcellularLocation>
        <location evidence="12">Endomembrane system</location>
        <topology evidence="12">Single-pass membrane protein</topology>
    </subcellularLocation>
</comment>
<keyword evidence="14" id="KW-0175">Coiled coil</keyword>
<dbReference type="Pfam" id="PF00213">
    <property type="entry name" value="OSCP"/>
    <property type="match status" value="1"/>
</dbReference>
<dbReference type="OrthoDB" id="466272at2"/>
<evidence type="ECO:0000313" key="15">
    <source>
        <dbReference type="EMBL" id="RNF58129.1"/>
    </source>
</evidence>
<feature type="coiled-coil region" evidence="14">
    <location>
        <begin position="45"/>
        <end position="72"/>
    </location>
</feature>
<comment type="subunit">
    <text evidence="13">F-type ATPases have 2 components, F(1) - the catalytic core - and F(0) - the membrane proton channel. F(1) has five subunits: alpha(3), beta(3), gamma(1), delta(1), epsilon(1). F(0) has three main subunits: a(1), b(2) and c(10-14). The alpha and beta chains form an alternating ring which encloses part of the gamma chain. F(1) is attached to F(0) by a central stalk formed by the gamma and epsilon chains, while a peripheral stalk is formed by the delta and b chains.</text>
</comment>
<dbReference type="GO" id="GO:0045259">
    <property type="term" value="C:proton-transporting ATP synthase complex"/>
    <property type="evidence" value="ECO:0007669"/>
    <property type="project" value="UniProtKB-KW"/>
</dbReference>
<sequence>MQYDWTTFVLEIINFLVLVWLLKHFLYRPVMGAIARRQAAVEQSIAEAQTREREARALKTQYENRLVSWEAEKQKAGAALQAELEAEHGRRVYALDAEIQTERARRQALAEHQEEERRRAAEEEAVVQGGRFVARLLARLASPEIDARLADLFIEDLQRLPEAQRQALRTALTEDSGPAIRVMSAFPLAEERQGAIRRALAELAGRDIPCAFAVDGSLLAGIQASLGSWVLSADLRDELRFFTEVAPHGSD</sequence>
<evidence type="ECO:0000256" key="5">
    <source>
        <dbReference type="ARBA" id="ARBA00022781"/>
    </source>
</evidence>
<keyword evidence="8 13" id="KW-0472">Membrane</keyword>
<evidence type="ECO:0000256" key="12">
    <source>
        <dbReference type="ARBA" id="ARBA00037847"/>
    </source>
</evidence>
<evidence type="ECO:0000256" key="9">
    <source>
        <dbReference type="ARBA" id="ARBA00023310"/>
    </source>
</evidence>
<dbReference type="GO" id="GO:0046933">
    <property type="term" value="F:proton-transporting ATP synthase activity, rotational mechanism"/>
    <property type="evidence" value="ECO:0007669"/>
    <property type="project" value="UniProtKB-UniRule"/>
</dbReference>
<keyword evidence="6 13" id="KW-1133">Transmembrane helix</keyword>
<dbReference type="GO" id="GO:0005886">
    <property type="term" value="C:plasma membrane"/>
    <property type="evidence" value="ECO:0007669"/>
    <property type="project" value="UniProtKB-SubCell"/>
</dbReference>
<dbReference type="GO" id="GO:0012505">
    <property type="term" value="C:endomembrane system"/>
    <property type="evidence" value="ECO:0007669"/>
    <property type="project" value="UniProtKB-SubCell"/>
</dbReference>
<gene>
    <name evidence="13" type="primary">atpF</name>
    <name evidence="15" type="ORF">EC580_13315</name>
</gene>
<dbReference type="PANTHER" id="PTHR33445:SF2">
    <property type="entry name" value="ATP SYNTHASE SUBUNIT B', CHLOROPLASTIC"/>
    <property type="match status" value="1"/>
</dbReference>
<evidence type="ECO:0000256" key="7">
    <source>
        <dbReference type="ARBA" id="ARBA00023065"/>
    </source>
</evidence>
<evidence type="ECO:0000256" key="14">
    <source>
        <dbReference type="SAM" id="Coils"/>
    </source>
</evidence>
<evidence type="ECO:0000256" key="4">
    <source>
        <dbReference type="ARBA" id="ARBA00022692"/>
    </source>
</evidence>
<keyword evidence="9 13" id="KW-0066">ATP synthesis</keyword>
<organism evidence="15">
    <name type="scientific">Acidithiobacillus sulfuriphilus</name>
    <dbReference type="NCBI Taxonomy" id="1867749"/>
    <lineage>
        <taxon>Bacteria</taxon>
        <taxon>Pseudomonadati</taxon>
        <taxon>Pseudomonadota</taxon>
        <taxon>Acidithiobacillia</taxon>
        <taxon>Acidithiobacillales</taxon>
        <taxon>Acidithiobacillaceae</taxon>
        <taxon>Acidithiobacillus</taxon>
    </lineage>
</organism>
<evidence type="ECO:0000256" key="6">
    <source>
        <dbReference type="ARBA" id="ARBA00022989"/>
    </source>
</evidence>